<name>A0A915EFB8_9BILA</name>
<dbReference type="PROSITE" id="PS51843">
    <property type="entry name" value="NR_LBD"/>
    <property type="match status" value="1"/>
</dbReference>
<evidence type="ECO:0000313" key="6">
    <source>
        <dbReference type="WBParaSite" id="jg5754"/>
    </source>
</evidence>
<dbReference type="PANTHER" id="PTHR46011">
    <property type="entry name" value="NUCLEAR HORMONE RECEPTOR FAMILY MEMBER NHR-86-RELATED"/>
    <property type="match status" value="1"/>
</dbReference>
<keyword evidence="2" id="KW-0804">Transcription</keyword>
<dbReference type="Pfam" id="PF00104">
    <property type="entry name" value="Hormone_recep"/>
    <property type="match status" value="1"/>
</dbReference>
<sequence>MKSSPHSDYVIGSPQSAFTPLFPTTNGLLSPSMSHPVNVLGSSTILSNMSTCSIFPSSSSSPTSYLNKMVEEYFDQRKRRRSMLCTTLEELLTDDCETRLTNPAVLEDFSAIYRVQMILMFEWAEKLEEFQNIDPHDKAKLLRTFSMSYLLLDNIFHTLELNYDDRLVLVNNSYIQPSIIPSFNNLKTIQEQRALALVYGDNCIKIIEDLIRPLVDMNITFGEILLLRLIIFWNPGPIGLAPETCKMIEKGSERALRELHVYFDDNKVPELKNRLGNLLLLLAPLAIHTKHLAELTSYIPDFGTMPEWDSFMNDLLR</sequence>
<dbReference type="WBParaSite" id="jg5754">
    <property type="protein sequence ID" value="jg5754"/>
    <property type="gene ID" value="jg5754"/>
</dbReference>
<dbReference type="InterPro" id="IPR000536">
    <property type="entry name" value="Nucl_hrmn_rcpt_lig-bd"/>
</dbReference>
<evidence type="ECO:0000256" key="1">
    <source>
        <dbReference type="ARBA" id="ARBA00023015"/>
    </source>
</evidence>
<dbReference type="SMART" id="SM00430">
    <property type="entry name" value="HOLI"/>
    <property type="match status" value="1"/>
</dbReference>
<proteinExistence type="predicted"/>
<keyword evidence="3" id="KW-0675">Receptor</keyword>
<evidence type="ECO:0000313" key="5">
    <source>
        <dbReference type="Proteomes" id="UP000887574"/>
    </source>
</evidence>
<reference evidence="6" key="1">
    <citation type="submission" date="2022-11" db="UniProtKB">
        <authorList>
            <consortium name="WormBaseParasite"/>
        </authorList>
    </citation>
    <scope>IDENTIFICATION</scope>
</reference>
<evidence type="ECO:0000259" key="4">
    <source>
        <dbReference type="PROSITE" id="PS51843"/>
    </source>
</evidence>
<keyword evidence="5" id="KW-1185">Reference proteome</keyword>
<accession>A0A915EFB8</accession>
<organism evidence="5 6">
    <name type="scientific">Ditylenchus dipsaci</name>
    <dbReference type="NCBI Taxonomy" id="166011"/>
    <lineage>
        <taxon>Eukaryota</taxon>
        <taxon>Metazoa</taxon>
        <taxon>Ecdysozoa</taxon>
        <taxon>Nematoda</taxon>
        <taxon>Chromadorea</taxon>
        <taxon>Rhabditida</taxon>
        <taxon>Tylenchina</taxon>
        <taxon>Tylenchomorpha</taxon>
        <taxon>Sphaerularioidea</taxon>
        <taxon>Anguinidae</taxon>
        <taxon>Anguininae</taxon>
        <taxon>Ditylenchus</taxon>
    </lineage>
</organism>
<feature type="domain" description="NR LBD" evidence="4">
    <location>
        <begin position="58"/>
        <end position="317"/>
    </location>
</feature>
<keyword evidence="1" id="KW-0805">Transcription regulation</keyword>
<dbReference type="SUPFAM" id="SSF48508">
    <property type="entry name" value="Nuclear receptor ligand-binding domain"/>
    <property type="match status" value="1"/>
</dbReference>
<dbReference type="Gene3D" id="1.10.565.10">
    <property type="entry name" value="Retinoid X Receptor"/>
    <property type="match status" value="1"/>
</dbReference>
<evidence type="ECO:0000256" key="3">
    <source>
        <dbReference type="ARBA" id="ARBA00023170"/>
    </source>
</evidence>
<dbReference type="PANTHER" id="PTHR46011:SF22">
    <property type="entry name" value="NUCLEAR HORMONE RECEPTOR FAMILY"/>
    <property type="match status" value="1"/>
</dbReference>
<evidence type="ECO:0000256" key="2">
    <source>
        <dbReference type="ARBA" id="ARBA00023163"/>
    </source>
</evidence>
<protein>
    <submittedName>
        <fullName evidence="6">NR LBD domain-containing protein</fullName>
    </submittedName>
</protein>
<dbReference type="Proteomes" id="UP000887574">
    <property type="component" value="Unplaced"/>
</dbReference>
<dbReference type="AlphaFoldDB" id="A0A915EFB8"/>
<dbReference type="InterPro" id="IPR035500">
    <property type="entry name" value="NHR-like_dom_sf"/>
</dbReference>